<dbReference type="Proteomes" id="UP000001077">
    <property type="component" value="Unassembled WGS sequence"/>
</dbReference>
<dbReference type="EMBL" id="AILY01000015">
    <property type="protein sequence ID" value="EJF86749.1"/>
    <property type="molecule type" value="Genomic_DNA"/>
</dbReference>
<keyword evidence="2" id="KW-1185">Reference proteome</keyword>
<protein>
    <submittedName>
        <fullName evidence="1">Uncharacterized protein</fullName>
    </submittedName>
</protein>
<accession>J0QUD9</accession>
<dbReference type="eggNOG" id="COG2265">
    <property type="taxonomic scope" value="Bacteria"/>
</dbReference>
<dbReference type="PATRIC" id="fig|1094556.3.peg.731"/>
<evidence type="ECO:0000313" key="1">
    <source>
        <dbReference type="EMBL" id="EJF86749.1"/>
    </source>
</evidence>
<dbReference type="STRING" id="1094556.MCY_00626"/>
<dbReference type="HOGENOM" id="CLU_2520877_0_0_5"/>
<organism evidence="1 2">
    <name type="scientific">Bartonella rattimassiliensis 15908</name>
    <dbReference type="NCBI Taxonomy" id="1094556"/>
    <lineage>
        <taxon>Bacteria</taxon>
        <taxon>Pseudomonadati</taxon>
        <taxon>Pseudomonadota</taxon>
        <taxon>Alphaproteobacteria</taxon>
        <taxon>Hyphomicrobiales</taxon>
        <taxon>Bartonellaceae</taxon>
        <taxon>Bartonella</taxon>
    </lineage>
</organism>
<sequence length="84" mass="10122">MAMWNIYYLEKSNSELQCHNWPYWNEWLWYFQDTVRLFTLPGECAKTIIHGKYATCIALKEKLLEHMDAFSQHFEKCGGYALKH</sequence>
<reference evidence="1 2" key="1">
    <citation type="submission" date="2012-03" db="EMBL/GenBank/DDBJ databases">
        <title>The Genome Sequence of Bartonella rattimassiliensis 15908.</title>
        <authorList>
            <consortium name="The Broad Institute Genome Sequencing Platform"/>
            <consortium name="The Broad Institute Genome Sequencing Center for Infectious Disease"/>
            <person name="Feldgarden M."/>
            <person name="Kirby J."/>
            <person name="Kosoy M."/>
            <person name="Birtles R."/>
            <person name="Probert W.S."/>
            <person name="Chiaraviglio L."/>
            <person name="Young S.K."/>
            <person name="Zeng Q."/>
            <person name="Gargeya S."/>
            <person name="Fitzgerald M."/>
            <person name="Haas B."/>
            <person name="Abouelleil A."/>
            <person name="Alvarado L."/>
            <person name="Arachchi H.M."/>
            <person name="Berlin A."/>
            <person name="Chapman S.B."/>
            <person name="Gearin G."/>
            <person name="Goldberg J."/>
            <person name="Griggs A."/>
            <person name="Gujja S."/>
            <person name="Hansen M."/>
            <person name="Heiman D."/>
            <person name="Howarth C."/>
            <person name="Larimer J."/>
            <person name="Lui A."/>
            <person name="MacDonald P.J.P."/>
            <person name="McCowen C."/>
            <person name="Montmayeur A."/>
            <person name="Murphy C."/>
            <person name="Neiman D."/>
            <person name="Pearson M."/>
            <person name="Priest M."/>
            <person name="Roberts A."/>
            <person name="Saif S."/>
            <person name="Shea T."/>
            <person name="Sisk P."/>
            <person name="Stolte C."/>
            <person name="Sykes S."/>
            <person name="Wortman J."/>
            <person name="Nusbaum C."/>
            <person name="Birren B."/>
        </authorList>
    </citation>
    <scope>NUCLEOTIDE SEQUENCE [LARGE SCALE GENOMIC DNA]</scope>
    <source>
        <strain evidence="1 2">15908</strain>
    </source>
</reference>
<gene>
    <name evidence="1" type="ORF">MCY_00626</name>
</gene>
<dbReference type="AlphaFoldDB" id="J0QUD9"/>
<proteinExistence type="predicted"/>
<evidence type="ECO:0000313" key="2">
    <source>
        <dbReference type="Proteomes" id="UP000001077"/>
    </source>
</evidence>
<name>J0QUD9_9HYPH</name>
<comment type="caution">
    <text evidence="1">The sequence shown here is derived from an EMBL/GenBank/DDBJ whole genome shotgun (WGS) entry which is preliminary data.</text>
</comment>